<dbReference type="EMBL" id="FNBK01000003">
    <property type="protein sequence ID" value="SDF02865.1"/>
    <property type="molecule type" value="Genomic_DNA"/>
</dbReference>
<dbReference type="STRING" id="660518.SAMN05216218_103127"/>
<dbReference type="RefSeq" id="WP_092688750.1">
    <property type="nucleotide sequence ID" value="NZ_FNBK01000003.1"/>
</dbReference>
<dbReference type="InterPro" id="IPR001753">
    <property type="entry name" value="Enoyl-CoA_hydra/iso"/>
</dbReference>
<gene>
    <name evidence="2" type="ORF">SAMN05216218_103127</name>
</gene>
<comment type="similarity">
    <text evidence="1">Belongs to the enoyl-CoA hydratase/isomerase family.</text>
</comment>
<dbReference type="Pfam" id="PF00378">
    <property type="entry name" value="ECH_1"/>
    <property type="match status" value="1"/>
</dbReference>
<reference evidence="3" key="1">
    <citation type="submission" date="2016-10" db="EMBL/GenBank/DDBJ databases">
        <authorList>
            <person name="Varghese N."/>
            <person name="Submissions S."/>
        </authorList>
    </citation>
    <scope>NUCLEOTIDE SEQUENCE [LARGE SCALE GENOMIC DNA]</scope>
    <source>
        <strain evidence="3">IBRC-M 10760</strain>
    </source>
</reference>
<proteinExistence type="inferred from homology"/>
<dbReference type="InterPro" id="IPR018376">
    <property type="entry name" value="Enoyl-CoA_hyd/isom_CS"/>
</dbReference>
<keyword evidence="3" id="KW-1185">Reference proteome</keyword>
<dbReference type="PANTHER" id="PTHR43459">
    <property type="entry name" value="ENOYL-COA HYDRATASE"/>
    <property type="match status" value="1"/>
</dbReference>
<dbReference type="CDD" id="cd06558">
    <property type="entry name" value="crotonase-like"/>
    <property type="match status" value="1"/>
</dbReference>
<keyword evidence="2" id="KW-0413">Isomerase</keyword>
<dbReference type="SUPFAM" id="SSF52096">
    <property type="entry name" value="ClpP/crotonase"/>
    <property type="match status" value="1"/>
</dbReference>
<dbReference type="Gene3D" id="3.90.226.10">
    <property type="entry name" value="2-enoyl-CoA Hydratase, Chain A, domain 1"/>
    <property type="match status" value="1"/>
</dbReference>
<dbReference type="InterPro" id="IPR029045">
    <property type="entry name" value="ClpP/crotonase-like_dom_sf"/>
</dbReference>
<name>A0A1G7HQY0_9EURY</name>
<dbReference type="OrthoDB" id="27846at2157"/>
<dbReference type="PANTHER" id="PTHR43459:SF1">
    <property type="entry name" value="EG:BACN32G11.4 PROTEIN"/>
    <property type="match status" value="1"/>
</dbReference>
<evidence type="ECO:0000256" key="1">
    <source>
        <dbReference type="RuleBase" id="RU003707"/>
    </source>
</evidence>
<protein>
    <submittedName>
        <fullName evidence="2">2-(1,2-epoxy-1,2-dihydrophenyl)acetyl-CoA isomerase</fullName>
    </submittedName>
</protein>
<dbReference type="InterPro" id="IPR014748">
    <property type="entry name" value="Enoyl-CoA_hydra_C"/>
</dbReference>
<dbReference type="Gene3D" id="1.10.12.10">
    <property type="entry name" value="Lyase 2-enoyl-coa Hydratase, Chain A, domain 2"/>
    <property type="match status" value="1"/>
</dbReference>
<evidence type="ECO:0000313" key="2">
    <source>
        <dbReference type="EMBL" id="SDF02865.1"/>
    </source>
</evidence>
<dbReference type="AlphaFoldDB" id="A0A1G7HQY0"/>
<dbReference type="PROSITE" id="PS00166">
    <property type="entry name" value="ENOYL_COA_HYDRATASE"/>
    <property type="match status" value="1"/>
</dbReference>
<sequence length="256" mass="27439">MTDIEVTREDDYATVTISNPDRKNAISAEACAEMADELRSLEHDAGVRAVVVQGEGDAFCSGIDLSGGMDGKGVVEELETGLNAIAAALLRMEKPTIAVVRGVAVGAGASLATACDFVYARDDAVFGWGFTDIGLAPDTGATYVLPRLVGVRRALDLLITARRVDAEAAVDMGIATETFDADEFEDMVAERIATLASRPTLAVGETKRLVQRNTHRSMEEALRAEARAQDRIFETEDFAEGVGAFFEGREPEFEGR</sequence>
<evidence type="ECO:0000313" key="3">
    <source>
        <dbReference type="Proteomes" id="UP000199076"/>
    </source>
</evidence>
<organism evidence="2 3">
    <name type="scientific">Halorientalis regularis</name>
    <dbReference type="NCBI Taxonomy" id="660518"/>
    <lineage>
        <taxon>Archaea</taxon>
        <taxon>Methanobacteriati</taxon>
        <taxon>Methanobacteriota</taxon>
        <taxon>Stenosarchaea group</taxon>
        <taxon>Halobacteria</taxon>
        <taxon>Halobacteriales</taxon>
        <taxon>Haloarculaceae</taxon>
        <taxon>Halorientalis</taxon>
    </lineage>
</organism>
<dbReference type="Proteomes" id="UP000199076">
    <property type="component" value="Unassembled WGS sequence"/>
</dbReference>
<accession>A0A1G7HQY0</accession>
<dbReference type="GO" id="GO:0016853">
    <property type="term" value="F:isomerase activity"/>
    <property type="evidence" value="ECO:0007669"/>
    <property type="project" value="UniProtKB-KW"/>
</dbReference>